<evidence type="ECO:0000256" key="4">
    <source>
        <dbReference type="ARBA" id="ARBA00023136"/>
    </source>
</evidence>
<accession>A0A1Y1I261</accession>
<feature type="compositionally biased region" description="Polar residues" evidence="5">
    <location>
        <begin position="36"/>
        <end position="55"/>
    </location>
</feature>
<dbReference type="Pfam" id="PF23262">
    <property type="entry name" value="NFD4_C"/>
    <property type="match status" value="1"/>
</dbReference>
<evidence type="ECO:0000256" key="2">
    <source>
        <dbReference type="ARBA" id="ARBA00022692"/>
    </source>
</evidence>
<evidence type="ECO:0000313" key="9">
    <source>
        <dbReference type="EMBL" id="GAQ82836.1"/>
    </source>
</evidence>
<feature type="transmembrane region" description="Helical" evidence="6">
    <location>
        <begin position="564"/>
        <end position="583"/>
    </location>
</feature>
<dbReference type="OMA" id="HESVAWA"/>
<feature type="transmembrane region" description="Helical" evidence="6">
    <location>
        <begin position="316"/>
        <end position="336"/>
    </location>
</feature>
<evidence type="ECO:0000256" key="5">
    <source>
        <dbReference type="SAM" id="MobiDB-lite"/>
    </source>
</evidence>
<dbReference type="OrthoDB" id="410267at2759"/>
<evidence type="ECO:0000259" key="7">
    <source>
        <dbReference type="Pfam" id="PF06813"/>
    </source>
</evidence>
<dbReference type="GO" id="GO:0016020">
    <property type="term" value="C:membrane"/>
    <property type="evidence" value="ECO:0000318"/>
    <property type="project" value="GO_Central"/>
</dbReference>
<dbReference type="AlphaFoldDB" id="A0A1Y1I261"/>
<protein>
    <submittedName>
        <fullName evidence="9">Major facilitator superfamily protein</fullName>
    </submittedName>
</protein>
<name>A0A1Y1I261_KLENI</name>
<dbReference type="InterPro" id="IPR056555">
    <property type="entry name" value="NFD4_C"/>
</dbReference>
<dbReference type="SUPFAM" id="SSF103473">
    <property type="entry name" value="MFS general substrate transporter"/>
    <property type="match status" value="1"/>
</dbReference>
<reference evidence="9 10" key="1">
    <citation type="journal article" date="2014" name="Nat. Commun.">
        <title>Klebsormidium flaccidum genome reveals primary factors for plant terrestrial adaptation.</title>
        <authorList>
            <person name="Hori K."/>
            <person name="Maruyama F."/>
            <person name="Fujisawa T."/>
            <person name="Togashi T."/>
            <person name="Yamamoto N."/>
            <person name="Seo M."/>
            <person name="Sato S."/>
            <person name="Yamada T."/>
            <person name="Mori H."/>
            <person name="Tajima N."/>
            <person name="Moriyama T."/>
            <person name="Ikeuchi M."/>
            <person name="Watanabe M."/>
            <person name="Wada H."/>
            <person name="Kobayashi K."/>
            <person name="Saito M."/>
            <person name="Masuda T."/>
            <person name="Sasaki-Sekimoto Y."/>
            <person name="Mashiguchi K."/>
            <person name="Awai K."/>
            <person name="Shimojima M."/>
            <person name="Masuda S."/>
            <person name="Iwai M."/>
            <person name="Nobusawa T."/>
            <person name="Narise T."/>
            <person name="Kondo S."/>
            <person name="Saito H."/>
            <person name="Sato R."/>
            <person name="Murakawa M."/>
            <person name="Ihara Y."/>
            <person name="Oshima-Yamada Y."/>
            <person name="Ohtaka K."/>
            <person name="Satoh M."/>
            <person name="Sonobe K."/>
            <person name="Ishii M."/>
            <person name="Ohtani R."/>
            <person name="Kanamori-Sato M."/>
            <person name="Honoki R."/>
            <person name="Miyazaki D."/>
            <person name="Mochizuki H."/>
            <person name="Umetsu J."/>
            <person name="Higashi K."/>
            <person name="Shibata D."/>
            <person name="Kamiya Y."/>
            <person name="Sato N."/>
            <person name="Nakamura Y."/>
            <person name="Tabata S."/>
            <person name="Ida S."/>
            <person name="Kurokawa K."/>
            <person name="Ohta H."/>
        </authorList>
    </citation>
    <scope>NUCLEOTIDE SEQUENCE [LARGE SCALE GENOMIC DNA]</scope>
    <source>
        <strain evidence="9 10">NIES-2285</strain>
    </source>
</reference>
<organism evidence="9 10">
    <name type="scientific">Klebsormidium nitens</name>
    <name type="common">Green alga</name>
    <name type="synonym">Ulothrix nitens</name>
    <dbReference type="NCBI Taxonomy" id="105231"/>
    <lineage>
        <taxon>Eukaryota</taxon>
        <taxon>Viridiplantae</taxon>
        <taxon>Streptophyta</taxon>
        <taxon>Klebsormidiophyceae</taxon>
        <taxon>Klebsormidiales</taxon>
        <taxon>Klebsormidiaceae</taxon>
        <taxon>Klebsormidium</taxon>
    </lineage>
</organism>
<feature type="compositionally biased region" description="Low complexity" evidence="5">
    <location>
        <begin position="350"/>
        <end position="360"/>
    </location>
</feature>
<feature type="transmembrane region" description="Helical" evidence="6">
    <location>
        <begin position="219"/>
        <end position="241"/>
    </location>
</feature>
<feature type="transmembrane region" description="Helical" evidence="6">
    <location>
        <begin position="485"/>
        <end position="508"/>
    </location>
</feature>
<dbReference type="PANTHER" id="PTHR21576">
    <property type="entry name" value="UNCHARACTERIZED NODULIN-LIKE PROTEIN"/>
    <property type="match status" value="1"/>
</dbReference>
<dbReference type="InterPro" id="IPR036259">
    <property type="entry name" value="MFS_trans_sf"/>
</dbReference>
<sequence length="600" mass="65032">MAPNPASEVEDVKVNTKKGETLPEITPPTVHETSRVPGNQMSSSIDGDVGSSYSTESKRGSYGSFPGSVASRMGLDGRGVTWDSRWVVLIAALWLQCNSGLHYSFSMYSNDLKTILNYSQQQTDGLGSAKDLGASLGIISGIVFDMYGPRRTLFIGSILNLCGYLVVWLAVTNSVPVTLSYWQMCLTIAIACNGQTWFDTAAVVSSLRNFPDDRGTVAGLVKCFVGLSAAIYTQIYIGLFAPKVDHFVLLIAILPAVVGLAVMTIIKLVPAKSYDGESCEDKAERFKLAKILVVVLGLYLLGVTGFQQQWRLEQHISFILMVVMLAILAMPALIPFRTCMPPCLPELTSPPLSPTSPGLSDRSPLLPNWRDPETKGAEKKKDLTLREAVGTLNFWLLFYVATCSTGAGLTVINNLAQIVTALGGAAPFACLSLISVANCLGRLAAGCWSEELLHKYGVPRPYFLVAASSIMCLAQVLLAYANLGTLYSCVLLVGFSYGCHLSLLPTVTSELFGLTHFGTLYNFFGLSMATGSFLLSTCLAGYFYDHNSDATLTVCMGPQCFRPTFLICSGVCCSAVFACLLLVKRTRKSYRSEYKRLKHK</sequence>
<evidence type="ECO:0000256" key="1">
    <source>
        <dbReference type="ARBA" id="ARBA00004141"/>
    </source>
</evidence>
<evidence type="ECO:0000313" key="10">
    <source>
        <dbReference type="Proteomes" id="UP000054558"/>
    </source>
</evidence>
<keyword evidence="3 6" id="KW-1133">Transmembrane helix</keyword>
<feature type="region of interest" description="Disordered" evidence="5">
    <location>
        <begin position="1"/>
        <end position="62"/>
    </location>
</feature>
<dbReference type="EMBL" id="DF237075">
    <property type="protein sequence ID" value="GAQ82836.1"/>
    <property type="molecule type" value="Genomic_DNA"/>
</dbReference>
<evidence type="ECO:0000256" key="6">
    <source>
        <dbReference type="SAM" id="Phobius"/>
    </source>
</evidence>
<dbReference type="CDD" id="cd17354">
    <property type="entry name" value="MFS_Mch1p_like"/>
    <property type="match status" value="1"/>
</dbReference>
<feature type="transmembrane region" description="Helical" evidence="6">
    <location>
        <begin position="520"/>
        <end position="544"/>
    </location>
</feature>
<proteinExistence type="predicted"/>
<feature type="compositionally biased region" description="Basic and acidic residues" evidence="5">
    <location>
        <begin position="10"/>
        <end position="21"/>
    </location>
</feature>
<gene>
    <name evidence="9" type="ORF">KFL_001260060</name>
</gene>
<keyword evidence="10" id="KW-1185">Reference proteome</keyword>
<dbReference type="InterPro" id="IPR010658">
    <property type="entry name" value="Nodulin-like"/>
</dbReference>
<dbReference type="Gene3D" id="1.20.1250.20">
    <property type="entry name" value="MFS general substrate transporter like domains"/>
    <property type="match status" value="2"/>
</dbReference>
<evidence type="ECO:0000259" key="8">
    <source>
        <dbReference type="Pfam" id="PF23262"/>
    </source>
</evidence>
<feature type="transmembrane region" description="Helical" evidence="6">
    <location>
        <begin position="389"/>
        <end position="412"/>
    </location>
</feature>
<dbReference type="Pfam" id="PF06813">
    <property type="entry name" value="Nodulin-like"/>
    <property type="match status" value="1"/>
</dbReference>
<feature type="transmembrane region" description="Helical" evidence="6">
    <location>
        <begin position="153"/>
        <end position="175"/>
    </location>
</feature>
<keyword evidence="4 6" id="KW-0472">Membrane</keyword>
<comment type="subcellular location">
    <subcellularLocation>
        <location evidence="1">Membrane</location>
        <topology evidence="1">Multi-pass membrane protein</topology>
    </subcellularLocation>
</comment>
<dbReference type="PANTHER" id="PTHR21576:SF158">
    <property type="entry name" value="RIBOSOMAL RNA-PROCESSING PROTEIN 12-LIKE CONSERVED DOMAIN-CONTAINING PROTEIN"/>
    <property type="match status" value="1"/>
</dbReference>
<keyword evidence="2 6" id="KW-0812">Transmembrane</keyword>
<evidence type="ECO:0000256" key="3">
    <source>
        <dbReference type="ARBA" id="ARBA00022989"/>
    </source>
</evidence>
<feature type="region of interest" description="Disordered" evidence="5">
    <location>
        <begin position="350"/>
        <end position="378"/>
    </location>
</feature>
<feature type="domain" description="Nodulin-like" evidence="7">
    <location>
        <begin position="85"/>
        <end position="336"/>
    </location>
</feature>
<feature type="transmembrane region" description="Helical" evidence="6">
    <location>
        <begin position="291"/>
        <end position="310"/>
    </location>
</feature>
<dbReference type="STRING" id="105231.A0A1Y1I261"/>
<feature type="transmembrane region" description="Helical" evidence="6">
    <location>
        <begin position="247"/>
        <end position="270"/>
    </location>
</feature>
<feature type="transmembrane region" description="Helical" evidence="6">
    <location>
        <begin position="461"/>
        <end position="479"/>
    </location>
</feature>
<feature type="domain" description="NFD4 C-terminal" evidence="8">
    <location>
        <begin position="390"/>
        <end position="590"/>
    </location>
</feature>
<dbReference type="Proteomes" id="UP000054558">
    <property type="component" value="Unassembled WGS sequence"/>
</dbReference>
<feature type="transmembrane region" description="Helical" evidence="6">
    <location>
        <begin position="418"/>
        <end position="440"/>
    </location>
</feature>